<gene>
    <name evidence="3" type="ORF">SAMN05444406_10325</name>
</gene>
<dbReference type="InterPro" id="IPR007380">
    <property type="entry name" value="DUF438"/>
</dbReference>
<reference evidence="3 4" key="1">
    <citation type="submission" date="2016-10" db="EMBL/GenBank/DDBJ databases">
        <authorList>
            <person name="de Groot N.N."/>
        </authorList>
    </citation>
    <scope>NUCLEOTIDE SEQUENCE [LARGE SCALE GENOMIC DNA]</scope>
    <source>
        <strain evidence="3 4">DSM 20678</strain>
    </source>
</reference>
<dbReference type="EMBL" id="FOXR01000003">
    <property type="protein sequence ID" value="SFP73394.1"/>
    <property type="molecule type" value="Genomic_DNA"/>
</dbReference>
<dbReference type="Gene3D" id="1.20.120.520">
    <property type="entry name" value="nmb1532 protein domain like"/>
    <property type="match status" value="1"/>
</dbReference>
<keyword evidence="4" id="KW-1185">Reference proteome</keyword>
<dbReference type="SUPFAM" id="SSF55785">
    <property type="entry name" value="PYP-like sensor domain (PAS domain)"/>
    <property type="match status" value="1"/>
</dbReference>
<dbReference type="GO" id="GO:0005886">
    <property type="term" value="C:plasma membrane"/>
    <property type="evidence" value="ECO:0007669"/>
    <property type="project" value="TreeGrafter"/>
</dbReference>
<dbReference type="Pfam" id="PF13596">
    <property type="entry name" value="PAS_10"/>
    <property type="match status" value="1"/>
</dbReference>
<dbReference type="AlphaFoldDB" id="A0A1I5SRH5"/>
<evidence type="ECO:0008006" key="5">
    <source>
        <dbReference type="Google" id="ProtNLM"/>
    </source>
</evidence>
<evidence type="ECO:0000313" key="3">
    <source>
        <dbReference type="EMBL" id="SFP73394.1"/>
    </source>
</evidence>
<protein>
    <recommendedName>
        <fullName evidence="5">PAC domain-containing protein</fullName>
    </recommendedName>
</protein>
<dbReference type="InterPro" id="IPR000014">
    <property type="entry name" value="PAS"/>
</dbReference>
<dbReference type="Pfam" id="PF04282">
    <property type="entry name" value="DUF438"/>
    <property type="match status" value="1"/>
</dbReference>
<dbReference type="PANTHER" id="PTHR39966:SF3">
    <property type="entry name" value="DUF438 DOMAIN-CONTAINING PROTEIN"/>
    <property type="match status" value="1"/>
</dbReference>
<dbReference type="InterPro" id="IPR012312">
    <property type="entry name" value="Hemerythrin-like"/>
</dbReference>
<dbReference type="STRING" id="937334.SAMN05444406_10325"/>
<feature type="domain" description="Hemerythrin-like" evidence="1">
    <location>
        <begin position="106"/>
        <end position="236"/>
    </location>
</feature>
<feature type="domain" description="DUF438" evidence="2">
    <location>
        <begin position="27"/>
        <end position="93"/>
    </location>
</feature>
<dbReference type="Pfam" id="PF01814">
    <property type="entry name" value="Hemerythrin"/>
    <property type="match status" value="1"/>
</dbReference>
<name>A0A1I5SRH5_9FIRM</name>
<dbReference type="NCBIfam" id="TIGR00229">
    <property type="entry name" value="sensory_box"/>
    <property type="match status" value="1"/>
</dbReference>
<accession>A0A1I5SRH5</accession>
<evidence type="ECO:0000259" key="2">
    <source>
        <dbReference type="Pfam" id="PF04282"/>
    </source>
</evidence>
<proteinExistence type="predicted"/>
<organism evidence="3 4">
    <name type="scientific">Caldicoprobacter faecalis</name>
    <dbReference type="NCBI Taxonomy" id="937334"/>
    <lineage>
        <taxon>Bacteria</taxon>
        <taxon>Bacillati</taxon>
        <taxon>Bacillota</taxon>
        <taxon>Clostridia</taxon>
        <taxon>Caldicoprobacterales</taxon>
        <taxon>Caldicoprobacteraceae</taxon>
        <taxon>Caldicoprobacter</taxon>
    </lineage>
</organism>
<evidence type="ECO:0000313" key="4">
    <source>
        <dbReference type="Proteomes" id="UP000198577"/>
    </source>
</evidence>
<dbReference type="Proteomes" id="UP000198577">
    <property type="component" value="Unassembled WGS sequence"/>
</dbReference>
<sequence length="421" mass="48526">MRIPTNHKGGDFVSEFINNREYRKKVLKELIKELHNGKTVEEVKPRFEELIKGVSAEEIADIEQALIMEGMPVEEIQRLCDVHAAVFKGSIEEIHRPQKPEDAPGHPVHTFKLENRELEKLINTRIKPHIKDFETSDSPGNVSTLAEDFNMLWEVDKHYARKENLLFPFLEKYGITAPPKVMWGVDDEIRDGIKEVCSLLSNYKGNKDEVVNKANQVIDKVIEMIFKEENILFPMALNTLSEDEWIKIEEESEGIGYCLTRPAGKWHPARENIEQKAQVEGQQLVESGYIKFETGILSQKEIDAIFNTLPVDITFVDKDGVVKYFSQGKDRIFARPKTVIGRRVENCHPPASIHIVQKVIENLRTGKKDHEDFWIKMGDKYVFIRYFAVRDNSGQFLGILEVTQDIKPIQEITGEKRLLDE</sequence>
<dbReference type="InterPro" id="IPR035965">
    <property type="entry name" value="PAS-like_dom_sf"/>
</dbReference>
<dbReference type="Gene3D" id="3.30.450.20">
    <property type="entry name" value="PAS domain"/>
    <property type="match status" value="1"/>
</dbReference>
<evidence type="ECO:0000259" key="1">
    <source>
        <dbReference type="Pfam" id="PF01814"/>
    </source>
</evidence>
<dbReference type="PANTHER" id="PTHR39966">
    <property type="entry name" value="BLL2471 PROTEIN-RELATED"/>
    <property type="match status" value="1"/>
</dbReference>